<evidence type="ECO:0000313" key="23">
    <source>
        <dbReference type="EMBL" id="KAI5419876.1"/>
    </source>
</evidence>
<dbReference type="Gramene" id="Psat04G0386800-T1">
    <property type="protein sequence ID" value="KAI5419876.1"/>
    <property type="gene ID" value="KIW84_043868"/>
</dbReference>
<dbReference type="Pfam" id="PF13855">
    <property type="entry name" value="LRR_8"/>
    <property type="match status" value="2"/>
</dbReference>
<evidence type="ECO:0000256" key="8">
    <source>
        <dbReference type="ARBA" id="ARBA00022692"/>
    </source>
</evidence>
<evidence type="ECO:0000256" key="11">
    <source>
        <dbReference type="ARBA" id="ARBA00022741"/>
    </source>
</evidence>
<reference evidence="23 24" key="1">
    <citation type="journal article" date="2022" name="Nat. Genet.">
        <title>Improved pea reference genome and pan-genome highlight genomic features and evolutionary characteristics.</title>
        <authorList>
            <person name="Yang T."/>
            <person name="Liu R."/>
            <person name="Luo Y."/>
            <person name="Hu S."/>
            <person name="Wang D."/>
            <person name="Wang C."/>
            <person name="Pandey M.K."/>
            <person name="Ge S."/>
            <person name="Xu Q."/>
            <person name="Li N."/>
            <person name="Li G."/>
            <person name="Huang Y."/>
            <person name="Saxena R.K."/>
            <person name="Ji Y."/>
            <person name="Li M."/>
            <person name="Yan X."/>
            <person name="He Y."/>
            <person name="Liu Y."/>
            <person name="Wang X."/>
            <person name="Xiang C."/>
            <person name="Varshney R.K."/>
            <person name="Ding H."/>
            <person name="Gao S."/>
            <person name="Zong X."/>
        </authorList>
    </citation>
    <scope>NUCLEOTIDE SEQUENCE [LARGE SCALE GENOMIC DNA]</scope>
    <source>
        <strain evidence="23 24">cv. Zhongwan 6</strain>
    </source>
</reference>
<keyword evidence="7" id="KW-0808">Transferase</keyword>
<keyword evidence="11 20" id="KW-0547">Nucleotide-binding</keyword>
<feature type="transmembrane region" description="Helical" evidence="21">
    <location>
        <begin position="631"/>
        <end position="653"/>
    </location>
</feature>
<comment type="caution">
    <text evidence="23">The sequence shown here is derived from an EMBL/GenBank/DDBJ whole genome shotgun (WGS) entry which is preliminary data.</text>
</comment>
<protein>
    <recommendedName>
        <fullName evidence="2">non-specific serine/threonine protein kinase</fullName>
        <ecNumber evidence="2">2.7.11.1</ecNumber>
    </recommendedName>
</protein>
<sequence>MGLRGTLSPNLGNLSFLVKLVLSNNSFGGQLPKEIGWLRRLKVLSFDTNEFVGAIPPALGDLSHLQHLDLNTNHFSSFIPQSIYNLSKLEHLDCGHNSLEGTIPPMIGRLHQLNNLSLNDNKMSGLIPKEISNISLLETLYLSSNNFSGPIPEEIAYLDKLEFLILLENNFSGSIPLKLFNISSLKYLLLEQNRLSGPIPEEIGYLNQPEAIALSNNNFNGSIPFRLFNMSRLIFLYLEQNHLSGIIPFITNLPRLQVLHLNNNNFVGNIPVSIFNASKLLELQLSYNSFSGTLSNHPFENLKFLNTFIIDHNDLTINDSLGFFTSLTSCRYLEYLLLSENQILPNLPRSIGNITSEYFVADSCGIDGNIPLEIGNMSNLLSFSLIGNNLNGPIPSTFKGLQKLQVLNLRYNGLQGSFIKELCEMESLSELYLDHNSLSSSLPSCLGNMTSLRTLNIGYNIFTSKIPSSLWSLKDILKINLSSNAFIGNLPSEIGNLRAIVLLDLSKNHISSKIPTTITFLKTLQNLSFAHNQFYGPIPTLLGDMVGLISLDLSQNMLTGVIPKSLTSLLYLQNINFSYNSLQGEIPDGGPFKNFTSQSFMHNEALCGNPRLQVPPCGGKHVKKSSTTKKLLMKCILPIVLSTILVVASIILLKHKRKKVENNLEKGLSTLGAPRRISYYELVQATNGFNEDNLLGRGGFGSVYHGKLPDGEMIAVKVIDLQSEEKSRTFDAECNAMRNLRHRNLVKIISSCSNLDFKSLVMEFMPNGSVDKWLYSNNYCLNFMQRLNIMIDVASALEYLHHGSPIPVVHCDLKPTNVLLDEDMVAHVSDFGIAKLMDEGQSKTHTDTLATIGYLAPEYGSEGIVSIRGDVYSYGIMLLEIFTRRKPTDDIFVGDLSLKTWISGSLPNSILEVLDSNLIQQNGEQQMDKILTHMSSIFGLALNCCEHSPEARINMIDVKSTLIKIKTLIFGR</sequence>
<dbReference type="InterPro" id="IPR011009">
    <property type="entry name" value="Kinase-like_dom_sf"/>
</dbReference>
<keyword evidence="8 21" id="KW-0812">Transmembrane</keyword>
<dbReference type="FunFam" id="3.80.10.10:FF:000095">
    <property type="entry name" value="LRR receptor-like serine/threonine-protein kinase GSO1"/>
    <property type="match status" value="2"/>
</dbReference>
<dbReference type="EMBL" id="JAMSHJ010000004">
    <property type="protein sequence ID" value="KAI5419876.1"/>
    <property type="molecule type" value="Genomic_DNA"/>
</dbReference>
<dbReference type="PROSITE" id="PS50011">
    <property type="entry name" value="PROTEIN_KINASE_DOM"/>
    <property type="match status" value="1"/>
</dbReference>
<evidence type="ECO:0000256" key="20">
    <source>
        <dbReference type="PROSITE-ProRule" id="PRU10141"/>
    </source>
</evidence>
<dbReference type="Pfam" id="PF12799">
    <property type="entry name" value="LRR_4"/>
    <property type="match status" value="1"/>
</dbReference>
<comment type="subcellular location">
    <subcellularLocation>
        <location evidence="1">Cell membrane</location>
        <topology evidence="1">Single-pass membrane protein</topology>
    </subcellularLocation>
</comment>
<dbReference type="SUPFAM" id="SSF52047">
    <property type="entry name" value="RNI-like"/>
    <property type="match status" value="1"/>
</dbReference>
<dbReference type="FunFam" id="1.10.510.10:FF:000358">
    <property type="entry name" value="Putative leucine-rich repeat receptor-like serine/threonine-protein kinase"/>
    <property type="match status" value="1"/>
</dbReference>
<keyword evidence="24" id="KW-1185">Reference proteome</keyword>
<organism evidence="23 24">
    <name type="scientific">Pisum sativum</name>
    <name type="common">Garden pea</name>
    <name type="synonym">Lathyrus oleraceus</name>
    <dbReference type="NCBI Taxonomy" id="3888"/>
    <lineage>
        <taxon>Eukaryota</taxon>
        <taxon>Viridiplantae</taxon>
        <taxon>Streptophyta</taxon>
        <taxon>Embryophyta</taxon>
        <taxon>Tracheophyta</taxon>
        <taxon>Spermatophyta</taxon>
        <taxon>Magnoliopsida</taxon>
        <taxon>eudicotyledons</taxon>
        <taxon>Gunneridae</taxon>
        <taxon>Pentapetalae</taxon>
        <taxon>rosids</taxon>
        <taxon>fabids</taxon>
        <taxon>Fabales</taxon>
        <taxon>Fabaceae</taxon>
        <taxon>Papilionoideae</taxon>
        <taxon>50 kb inversion clade</taxon>
        <taxon>NPAAA clade</taxon>
        <taxon>Hologalegina</taxon>
        <taxon>IRL clade</taxon>
        <taxon>Fabeae</taxon>
        <taxon>Lathyrus</taxon>
    </lineage>
</organism>
<keyword evidence="17" id="KW-0325">Glycoprotein</keyword>
<keyword evidence="10" id="KW-0677">Repeat</keyword>
<keyword evidence="5" id="KW-0597">Phosphoprotein</keyword>
<evidence type="ECO:0000313" key="24">
    <source>
        <dbReference type="Proteomes" id="UP001058974"/>
    </source>
</evidence>
<dbReference type="AlphaFoldDB" id="A0A9D4XEY8"/>
<dbReference type="SUPFAM" id="SSF56112">
    <property type="entry name" value="Protein kinase-like (PK-like)"/>
    <property type="match status" value="1"/>
</dbReference>
<evidence type="ECO:0000256" key="13">
    <source>
        <dbReference type="ARBA" id="ARBA00022840"/>
    </source>
</evidence>
<evidence type="ECO:0000259" key="22">
    <source>
        <dbReference type="PROSITE" id="PS50011"/>
    </source>
</evidence>
<dbReference type="SMART" id="SM00369">
    <property type="entry name" value="LRR_TYP"/>
    <property type="match status" value="8"/>
</dbReference>
<accession>A0A9D4XEY8</accession>
<dbReference type="InterPro" id="IPR003591">
    <property type="entry name" value="Leu-rich_rpt_typical-subtyp"/>
</dbReference>
<keyword evidence="4" id="KW-0723">Serine/threonine-protein kinase</keyword>
<dbReference type="InterPro" id="IPR025875">
    <property type="entry name" value="Leu-rich_rpt_4"/>
</dbReference>
<dbReference type="PROSITE" id="PS00107">
    <property type="entry name" value="PROTEIN_KINASE_ATP"/>
    <property type="match status" value="1"/>
</dbReference>
<feature type="non-terminal residue" evidence="23">
    <location>
        <position position="972"/>
    </location>
</feature>
<evidence type="ECO:0000256" key="16">
    <source>
        <dbReference type="ARBA" id="ARBA00023170"/>
    </source>
</evidence>
<keyword evidence="13 20" id="KW-0067">ATP-binding</keyword>
<proteinExistence type="predicted"/>
<dbReference type="PROSITE" id="PS00108">
    <property type="entry name" value="PROTEIN_KINASE_ST"/>
    <property type="match status" value="1"/>
</dbReference>
<name>A0A9D4XEY8_PEA</name>
<keyword evidence="3" id="KW-1003">Cell membrane</keyword>
<evidence type="ECO:0000256" key="1">
    <source>
        <dbReference type="ARBA" id="ARBA00004162"/>
    </source>
</evidence>
<keyword evidence="12" id="KW-0418">Kinase</keyword>
<comment type="catalytic activity">
    <reaction evidence="19">
        <text>L-seryl-[protein] + ATP = O-phospho-L-seryl-[protein] + ADP + H(+)</text>
        <dbReference type="Rhea" id="RHEA:17989"/>
        <dbReference type="Rhea" id="RHEA-COMP:9863"/>
        <dbReference type="Rhea" id="RHEA-COMP:11604"/>
        <dbReference type="ChEBI" id="CHEBI:15378"/>
        <dbReference type="ChEBI" id="CHEBI:29999"/>
        <dbReference type="ChEBI" id="CHEBI:30616"/>
        <dbReference type="ChEBI" id="CHEBI:83421"/>
        <dbReference type="ChEBI" id="CHEBI:456216"/>
        <dbReference type="EC" id="2.7.11.1"/>
    </reaction>
</comment>
<dbReference type="InterPro" id="IPR001611">
    <property type="entry name" value="Leu-rich_rpt"/>
</dbReference>
<evidence type="ECO:0000256" key="17">
    <source>
        <dbReference type="ARBA" id="ARBA00023180"/>
    </source>
</evidence>
<dbReference type="Gene3D" id="1.10.510.10">
    <property type="entry name" value="Transferase(Phosphotransferase) domain 1"/>
    <property type="match status" value="1"/>
</dbReference>
<feature type="binding site" evidence="20">
    <location>
        <position position="717"/>
    </location>
    <ligand>
        <name>ATP</name>
        <dbReference type="ChEBI" id="CHEBI:30616"/>
    </ligand>
</feature>
<dbReference type="EC" id="2.7.11.1" evidence="2"/>
<dbReference type="InterPro" id="IPR032675">
    <property type="entry name" value="LRR_dom_sf"/>
</dbReference>
<dbReference type="SMART" id="SM00220">
    <property type="entry name" value="S_TKc"/>
    <property type="match status" value="1"/>
</dbReference>
<evidence type="ECO:0000256" key="19">
    <source>
        <dbReference type="ARBA" id="ARBA00048679"/>
    </source>
</evidence>
<dbReference type="InterPro" id="IPR017441">
    <property type="entry name" value="Protein_kinase_ATP_BS"/>
</dbReference>
<evidence type="ECO:0000256" key="5">
    <source>
        <dbReference type="ARBA" id="ARBA00022553"/>
    </source>
</evidence>
<dbReference type="InterPro" id="IPR000719">
    <property type="entry name" value="Prot_kinase_dom"/>
</dbReference>
<dbReference type="GO" id="GO:0004674">
    <property type="term" value="F:protein serine/threonine kinase activity"/>
    <property type="evidence" value="ECO:0007669"/>
    <property type="project" value="UniProtKB-KW"/>
</dbReference>
<dbReference type="InterPro" id="IPR001245">
    <property type="entry name" value="Ser-Thr/Tyr_kinase_cat_dom"/>
</dbReference>
<keyword evidence="6" id="KW-0433">Leucine-rich repeat</keyword>
<evidence type="ECO:0000256" key="15">
    <source>
        <dbReference type="ARBA" id="ARBA00023136"/>
    </source>
</evidence>
<keyword evidence="14 21" id="KW-1133">Transmembrane helix</keyword>
<dbReference type="Gene3D" id="3.30.200.20">
    <property type="entry name" value="Phosphorylase Kinase, domain 1"/>
    <property type="match status" value="1"/>
</dbReference>
<evidence type="ECO:0000256" key="9">
    <source>
        <dbReference type="ARBA" id="ARBA00022729"/>
    </source>
</evidence>
<dbReference type="PANTHER" id="PTHR27008">
    <property type="entry name" value="OS04G0122200 PROTEIN"/>
    <property type="match status" value="1"/>
</dbReference>
<keyword evidence="16" id="KW-0675">Receptor</keyword>
<dbReference type="Proteomes" id="UP001058974">
    <property type="component" value="Chromosome 4"/>
</dbReference>
<dbReference type="Pfam" id="PF07714">
    <property type="entry name" value="PK_Tyr_Ser-Thr"/>
    <property type="match status" value="1"/>
</dbReference>
<evidence type="ECO:0000256" key="2">
    <source>
        <dbReference type="ARBA" id="ARBA00012513"/>
    </source>
</evidence>
<evidence type="ECO:0000256" key="7">
    <source>
        <dbReference type="ARBA" id="ARBA00022679"/>
    </source>
</evidence>
<keyword evidence="9" id="KW-0732">Signal</keyword>
<dbReference type="PANTHER" id="PTHR27008:SF585">
    <property type="entry name" value="PROTEIN KINASE DOMAIN-CONTAINING PROTEIN"/>
    <property type="match status" value="1"/>
</dbReference>
<dbReference type="InterPro" id="IPR008271">
    <property type="entry name" value="Ser/Thr_kinase_AS"/>
</dbReference>
<dbReference type="GO" id="GO:0005886">
    <property type="term" value="C:plasma membrane"/>
    <property type="evidence" value="ECO:0007669"/>
    <property type="project" value="UniProtKB-SubCell"/>
</dbReference>
<evidence type="ECO:0000256" key="18">
    <source>
        <dbReference type="ARBA" id="ARBA00047899"/>
    </source>
</evidence>
<evidence type="ECO:0000256" key="3">
    <source>
        <dbReference type="ARBA" id="ARBA00022475"/>
    </source>
</evidence>
<evidence type="ECO:0000256" key="14">
    <source>
        <dbReference type="ARBA" id="ARBA00022989"/>
    </source>
</evidence>
<evidence type="ECO:0000256" key="6">
    <source>
        <dbReference type="ARBA" id="ARBA00022614"/>
    </source>
</evidence>
<dbReference type="GO" id="GO:0005524">
    <property type="term" value="F:ATP binding"/>
    <property type="evidence" value="ECO:0007669"/>
    <property type="project" value="UniProtKB-UniRule"/>
</dbReference>
<comment type="catalytic activity">
    <reaction evidence="18">
        <text>L-threonyl-[protein] + ATP = O-phospho-L-threonyl-[protein] + ADP + H(+)</text>
        <dbReference type="Rhea" id="RHEA:46608"/>
        <dbReference type="Rhea" id="RHEA-COMP:11060"/>
        <dbReference type="Rhea" id="RHEA-COMP:11605"/>
        <dbReference type="ChEBI" id="CHEBI:15378"/>
        <dbReference type="ChEBI" id="CHEBI:30013"/>
        <dbReference type="ChEBI" id="CHEBI:30616"/>
        <dbReference type="ChEBI" id="CHEBI:61977"/>
        <dbReference type="ChEBI" id="CHEBI:456216"/>
        <dbReference type="EC" id="2.7.11.1"/>
    </reaction>
</comment>
<gene>
    <name evidence="23" type="ORF">KIW84_043868</name>
</gene>
<evidence type="ECO:0000256" key="4">
    <source>
        <dbReference type="ARBA" id="ARBA00022527"/>
    </source>
</evidence>
<dbReference type="SUPFAM" id="SSF52058">
    <property type="entry name" value="L domain-like"/>
    <property type="match status" value="1"/>
</dbReference>
<feature type="domain" description="Protein kinase" evidence="22">
    <location>
        <begin position="689"/>
        <end position="963"/>
    </location>
</feature>
<dbReference type="Gene3D" id="3.80.10.10">
    <property type="entry name" value="Ribonuclease Inhibitor"/>
    <property type="match status" value="5"/>
</dbReference>
<evidence type="ECO:0000256" key="21">
    <source>
        <dbReference type="SAM" id="Phobius"/>
    </source>
</evidence>
<dbReference type="Pfam" id="PF00560">
    <property type="entry name" value="LRR_1"/>
    <property type="match status" value="4"/>
</dbReference>
<evidence type="ECO:0000256" key="10">
    <source>
        <dbReference type="ARBA" id="ARBA00022737"/>
    </source>
</evidence>
<evidence type="ECO:0000256" key="12">
    <source>
        <dbReference type="ARBA" id="ARBA00022777"/>
    </source>
</evidence>
<dbReference type="InterPro" id="IPR051809">
    <property type="entry name" value="Plant_receptor-like_S/T_kinase"/>
</dbReference>
<keyword evidence="15 21" id="KW-0472">Membrane</keyword>
<dbReference type="FunFam" id="3.30.200.20:FF:000661">
    <property type="entry name" value="Serine-threonine protein kinase plant-type"/>
    <property type="match status" value="1"/>
</dbReference>